<keyword evidence="2" id="KW-1185">Reference proteome</keyword>
<evidence type="ECO:0000313" key="1">
    <source>
        <dbReference type="EMBL" id="ABC63056.1"/>
    </source>
</evidence>
<proteinExistence type="predicted"/>
<protein>
    <submittedName>
        <fullName evidence="1">Uncharacterized protein</fullName>
    </submittedName>
</protein>
<dbReference type="STRING" id="314225.ELI_04820"/>
<sequence>MIEIEVQNETHQSQDRLRFAAVPRIGEGLRLREKNGMWASYDVIDVWYQKADFGDVWMPYLHVRMTPGETAGDNDDDGYGDGYDREFDDDLAMRSAAFAKPRARGIEPFKI</sequence>
<name>Q2NB85_ERYLH</name>
<dbReference type="EMBL" id="CP000157">
    <property type="protein sequence ID" value="ABC63056.1"/>
    <property type="molecule type" value="Genomic_DNA"/>
</dbReference>
<dbReference type="OrthoDB" id="7408055at2"/>
<gene>
    <name evidence="1" type="ordered locus">ELI_04820</name>
</gene>
<dbReference type="RefSeq" id="WP_011413892.1">
    <property type="nucleotide sequence ID" value="NC_007722.1"/>
</dbReference>
<reference evidence="2" key="1">
    <citation type="journal article" date="2009" name="J. Bacteriol.">
        <title>Complete genome sequence of Erythrobacter litoralis HTCC2594.</title>
        <authorList>
            <person name="Oh H.M."/>
            <person name="Giovannoni S.J."/>
            <person name="Ferriera S."/>
            <person name="Johnson J."/>
            <person name="Cho J.C."/>
        </authorList>
    </citation>
    <scope>NUCLEOTIDE SEQUENCE [LARGE SCALE GENOMIC DNA]</scope>
    <source>
        <strain evidence="2">HTCC2594</strain>
    </source>
</reference>
<dbReference type="Proteomes" id="UP000008808">
    <property type="component" value="Chromosome"/>
</dbReference>
<accession>Q2NB85</accession>
<organism evidence="1 2">
    <name type="scientific">Erythrobacter litoralis (strain HTCC2594)</name>
    <dbReference type="NCBI Taxonomy" id="314225"/>
    <lineage>
        <taxon>Bacteria</taxon>
        <taxon>Pseudomonadati</taxon>
        <taxon>Pseudomonadota</taxon>
        <taxon>Alphaproteobacteria</taxon>
        <taxon>Sphingomonadales</taxon>
        <taxon>Erythrobacteraceae</taxon>
        <taxon>Erythrobacter/Porphyrobacter group</taxon>
        <taxon>Erythrobacter</taxon>
    </lineage>
</organism>
<dbReference type="KEGG" id="eli:ELI_04820"/>
<dbReference type="AlphaFoldDB" id="Q2NB85"/>
<evidence type="ECO:0000313" key="2">
    <source>
        <dbReference type="Proteomes" id="UP000008808"/>
    </source>
</evidence>
<dbReference type="HOGENOM" id="CLU_2179841_0_0_5"/>